<evidence type="ECO:0000256" key="1">
    <source>
        <dbReference type="SAM" id="MobiDB-lite"/>
    </source>
</evidence>
<name>A0A562VLU8_9BACT</name>
<keyword evidence="4" id="KW-1185">Reference proteome</keyword>
<evidence type="ECO:0000313" key="4">
    <source>
        <dbReference type="Proteomes" id="UP000319449"/>
    </source>
</evidence>
<reference evidence="3 4" key="1">
    <citation type="submission" date="2019-07" db="EMBL/GenBank/DDBJ databases">
        <title>Genomic Encyclopedia of Archaeal and Bacterial Type Strains, Phase II (KMG-II): from individual species to whole genera.</title>
        <authorList>
            <person name="Goeker M."/>
        </authorList>
    </citation>
    <scope>NUCLEOTIDE SEQUENCE [LARGE SCALE GENOMIC DNA]</scope>
    <source>
        <strain evidence="3 4">ATCC BAA-1139</strain>
    </source>
</reference>
<dbReference type="Pfam" id="PF10047">
    <property type="entry name" value="DUF2281"/>
    <property type="match status" value="1"/>
</dbReference>
<comment type="caution">
    <text evidence="3">The sequence shown here is derived from an EMBL/GenBank/DDBJ whole genome shotgun (WGS) entry which is preliminary data.</text>
</comment>
<proteinExistence type="predicted"/>
<evidence type="ECO:0000313" key="3">
    <source>
        <dbReference type="EMBL" id="TWJ18855.1"/>
    </source>
</evidence>
<feature type="domain" description="DUF2281" evidence="2">
    <location>
        <begin position="10"/>
        <end position="46"/>
    </location>
</feature>
<protein>
    <submittedName>
        <fullName evidence="3">Uncharacterized protein DUF2281</fullName>
    </submittedName>
</protein>
<dbReference type="RefSeq" id="WP_145022862.1">
    <property type="nucleotide sequence ID" value="NZ_VLLN01000013.1"/>
</dbReference>
<dbReference type="AlphaFoldDB" id="A0A562VLU8"/>
<dbReference type="InterPro" id="IPR018739">
    <property type="entry name" value="DUF2281"/>
</dbReference>
<feature type="compositionally biased region" description="Basic and acidic residues" evidence="1">
    <location>
        <begin position="55"/>
        <end position="64"/>
    </location>
</feature>
<gene>
    <name evidence="3" type="ORF">JN12_02306</name>
</gene>
<dbReference type="Proteomes" id="UP000319449">
    <property type="component" value="Unassembled WGS sequence"/>
</dbReference>
<dbReference type="OrthoDB" id="5398260at2"/>
<evidence type="ECO:0000259" key="2">
    <source>
        <dbReference type="Pfam" id="PF10047"/>
    </source>
</evidence>
<sequence>MTLHMDEQKLLADFRNLTPDAQKELLDYVNFLAKKQRSTHEAERTGAGCQCSLKQPEKRPETAKEPIFTE</sequence>
<accession>A0A562VLU8</accession>
<dbReference type="EMBL" id="VLLN01000013">
    <property type="protein sequence ID" value="TWJ18855.1"/>
    <property type="molecule type" value="Genomic_DNA"/>
</dbReference>
<organism evidence="3 4">
    <name type="scientific">Geobacter argillaceus</name>
    <dbReference type="NCBI Taxonomy" id="345631"/>
    <lineage>
        <taxon>Bacteria</taxon>
        <taxon>Pseudomonadati</taxon>
        <taxon>Thermodesulfobacteriota</taxon>
        <taxon>Desulfuromonadia</taxon>
        <taxon>Geobacterales</taxon>
        <taxon>Geobacteraceae</taxon>
        <taxon>Geobacter</taxon>
    </lineage>
</organism>
<feature type="region of interest" description="Disordered" evidence="1">
    <location>
        <begin position="38"/>
        <end position="70"/>
    </location>
</feature>